<feature type="domain" description="MYND-type" evidence="5">
    <location>
        <begin position="150"/>
        <end position="187"/>
    </location>
</feature>
<dbReference type="Pfam" id="PF01753">
    <property type="entry name" value="zf-MYND"/>
    <property type="match status" value="1"/>
</dbReference>
<dbReference type="Proteomes" id="UP000701801">
    <property type="component" value="Unassembled WGS sequence"/>
</dbReference>
<dbReference type="InterPro" id="IPR002893">
    <property type="entry name" value="Znf_MYND"/>
</dbReference>
<proteinExistence type="predicted"/>
<evidence type="ECO:0000256" key="1">
    <source>
        <dbReference type="ARBA" id="ARBA00022723"/>
    </source>
</evidence>
<sequence>MATRSVRFEFKCGNPVKRVVGFHDIPASLVREDSQELIAKDPKYKQELYTILSSIATPYEATLLEKSNPKCPLCSKRCTTTSVAPYPWLHETLHPQAIFVVLGHCGDAKCEEGIDKVIQEQNSQLEDVLREWGAAHPETEGGKGAAAKKCRVCAKVEEAQFCANCKVIAYCGKEHQKQDWNVHKNVCAQLLAQAEARRKS</sequence>
<dbReference type="EMBL" id="CAJVRM010000462">
    <property type="protein sequence ID" value="CAG8981258.1"/>
    <property type="molecule type" value="Genomic_DNA"/>
</dbReference>
<keyword evidence="1" id="KW-0479">Metal-binding</keyword>
<dbReference type="PROSITE" id="PS50865">
    <property type="entry name" value="ZF_MYND_2"/>
    <property type="match status" value="1"/>
</dbReference>
<evidence type="ECO:0000259" key="5">
    <source>
        <dbReference type="PROSITE" id="PS50865"/>
    </source>
</evidence>
<evidence type="ECO:0000256" key="2">
    <source>
        <dbReference type="ARBA" id="ARBA00022771"/>
    </source>
</evidence>
<dbReference type="SUPFAM" id="SSF144232">
    <property type="entry name" value="HIT/MYND zinc finger-like"/>
    <property type="match status" value="1"/>
</dbReference>
<keyword evidence="2 4" id="KW-0863">Zinc-finger</keyword>
<evidence type="ECO:0000256" key="4">
    <source>
        <dbReference type="PROSITE-ProRule" id="PRU00134"/>
    </source>
</evidence>
<reference evidence="6" key="1">
    <citation type="submission" date="2021-07" db="EMBL/GenBank/DDBJ databases">
        <authorList>
            <person name="Durling M."/>
        </authorList>
    </citation>
    <scope>NUCLEOTIDE SEQUENCE</scope>
</reference>
<dbReference type="PROSITE" id="PS01360">
    <property type="entry name" value="ZF_MYND_1"/>
    <property type="match status" value="1"/>
</dbReference>
<dbReference type="AlphaFoldDB" id="A0A9N9LWQ3"/>
<evidence type="ECO:0000313" key="6">
    <source>
        <dbReference type="EMBL" id="CAG8981258.1"/>
    </source>
</evidence>
<dbReference type="Gene3D" id="6.10.140.2220">
    <property type="match status" value="1"/>
</dbReference>
<organism evidence="6 7">
    <name type="scientific">Hymenoscyphus albidus</name>
    <dbReference type="NCBI Taxonomy" id="595503"/>
    <lineage>
        <taxon>Eukaryota</taxon>
        <taxon>Fungi</taxon>
        <taxon>Dikarya</taxon>
        <taxon>Ascomycota</taxon>
        <taxon>Pezizomycotina</taxon>
        <taxon>Leotiomycetes</taxon>
        <taxon>Helotiales</taxon>
        <taxon>Helotiaceae</taxon>
        <taxon>Hymenoscyphus</taxon>
    </lineage>
</organism>
<evidence type="ECO:0000313" key="7">
    <source>
        <dbReference type="Proteomes" id="UP000701801"/>
    </source>
</evidence>
<gene>
    <name evidence="6" type="ORF">HYALB_00003856</name>
</gene>
<dbReference type="OrthoDB" id="432970at2759"/>
<comment type="caution">
    <text evidence="6">The sequence shown here is derived from an EMBL/GenBank/DDBJ whole genome shotgun (WGS) entry which is preliminary data.</text>
</comment>
<evidence type="ECO:0000256" key="3">
    <source>
        <dbReference type="ARBA" id="ARBA00022833"/>
    </source>
</evidence>
<dbReference type="GO" id="GO:0008270">
    <property type="term" value="F:zinc ion binding"/>
    <property type="evidence" value="ECO:0007669"/>
    <property type="project" value="UniProtKB-KW"/>
</dbReference>
<keyword evidence="3" id="KW-0862">Zinc</keyword>
<keyword evidence="7" id="KW-1185">Reference proteome</keyword>
<name>A0A9N9LWQ3_9HELO</name>
<protein>
    <recommendedName>
        <fullName evidence="5">MYND-type domain-containing protein</fullName>
    </recommendedName>
</protein>
<accession>A0A9N9LWQ3</accession>